<evidence type="ECO:0000256" key="1">
    <source>
        <dbReference type="SAM" id="SignalP"/>
    </source>
</evidence>
<dbReference type="Pfam" id="PF14498">
    <property type="entry name" value="Glyco_hyd_65N_2"/>
    <property type="match status" value="1"/>
</dbReference>
<feature type="domain" description="Alpha fucosidase A-like C-terminal" evidence="3">
    <location>
        <begin position="720"/>
        <end position="808"/>
    </location>
</feature>
<sequence>MKIRPLLLLFFSISQAMQAQELQLWYDRPAAAWEEALPVGNGRLGAMIWGKVDEELIQLNETTLWTGGPANLNPNPQAASYLPQIRKALFAEDYAKAHDLTKKLQGLYTESYAPLGDLVLKMKSNGEVSKYRRELDISNALATTTYTQNGVEYRREIFASAPDQIIVIHLTASKKGTLSFDLETKSLIHFTNTAESATEIAMRGKAPAHADPNYVNYNAEPVIYEDSTGCRGMRYDLRVKAIYKGGEITADKLGMHVQNADEVTLFVSAATSFNGFDKCPDSEGKDEVALATEYLEKAIEKPYEAIKQAHKDDYKRFFDRVSLQLNDGQGSQLPTDQRLKAYTTGAKDPAFEALYFQYGRYLLISCSRQGTPAANLQGIWNDKLRPPWSSNYTININTQMNYWPAEVTNLSEMHEPLLDFIETLAVTGRKTAKNFYGANGWVAHHNSDIWATSNPVGDLGKGDPQWANWSMASAWLSQHLYEHYRFTRDIGYLQKTAYPIMKDAAAFCLDWLIENKDGQLVTAPSTTPENNFIGPDGKPHDVSIATPMDMSIIWDLFINVIEASEVLETDDDFRKMLIAKRAKLFPLQIGKKGNLQEWYKDFEEQDPLHRHVSHLFGLHPGRQISPITTPALAKAAEKTLEMRGDGGTGWSKAWKINFWARLLDGDHAYKLLRELLTYVGTSKTTMQGGGTYANLFCAHPPFQIDGNFGGIAGMAEMLIQSHLQDIQLLPALPSAWAQGTVKGLRARGDFEIDMAWEDGKLSTATVRSEAGGTCRIRTSTPVRVTGTLFQREGNTLVFETEAGKAYRLVGE</sequence>
<evidence type="ECO:0000313" key="6">
    <source>
        <dbReference type="Proteomes" id="UP000479293"/>
    </source>
</evidence>
<dbReference type="FunFam" id="1.50.10.10:FF:000028">
    <property type="entry name" value="Alpha-L-fucosidase 2"/>
    <property type="match status" value="1"/>
</dbReference>
<dbReference type="PANTHER" id="PTHR31084:SF0">
    <property type="entry name" value="ALPHA-L-FUCOSIDASE 2"/>
    <property type="match status" value="1"/>
</dbReference>
<dbReference type="EMBL" id="WHLY01000002">
    <property type="protein sequence ID" value="MPR34886.1"/>
    <property type="molecule type" value="Genomic_DNA"/>
</dbReference>
<dbReference type="InterPro" id="IPR013780">
    <property type="entry name" value="Glyco_hydro_b"/>
</dbReference>
<dbReference type="Proteomes" id="UP000479293">
    <property type="component" value="Unassembled WGS sequence"/>
</dbReference>
<dbReference type="InterPro" id="IPR016518">
    <property type="entry name" value="Alpha-L-fucosidase"/>
</dbReference>
<dbReference type="Gene3D" id="2.70.98.50">
    <property type="entry name" value="putative glycoside hydrolase family protein from bacillus halodurans"/>
    <property type="match status" value="1"/>
</dbReference>
<feature type="domain" description="Glycosyl hydrolase family 95 catalytic" evidence="4">
    <location>
        <begin position="303"/>
        <end position="718"/>
    </location>
</feature>
<gene>
    <name evidence="5" type="ORF">GBK04_16385</name>
</gene>
<organism evidence="5 6">
    <name type="scientific">Salmonirosea aquatica</name>
    <dbReference type="NCBI Taxonomy" id="2654236"/>
    <lineage>
        <taxon>Bacteria</taxon>
        <taxon>Pseudomonadati</taxon>
        <taxon>Bacteroidota</taxon>
        <taxon>Cytophagia</taxon>
        <taxon>Cytophagales</taxon>
        <taxon>Spirosomataceae</taxon>
        <taxon>Salmonirosea</taxon>
    </lineage>
</organism>
<evidence type="ECO:0000259" key="2">
    <source>
        <dbReference type="Pfam" id="PF14498"/>
    </source>
</evidence>
<dbReference type="InterPro" id="IPR054363">
    <property type="entry name" value="GH95_cat"/>
</dbReference>
<reference evidence="5 6" key="1">
    <citation type="submission" date="2019-10" db="EMBL/GenBank/DDBJ databases">
        <title>Draft Genome Sequence of Cytophagaceae sp. SJW1-29.</title>
        <authorList>
            <person name="Choi A."/>
        </authorList>
    </citation>
    <scope>NUCLEOTIDE SEQUENCE [LARGE SCALE GENOMIC DNA]</scope>
    <source>
        <strain evidence="5 6">SJW1-29</strain>
    </source>
</reference>
<dbReference type="InterPro" id="IPR008928">
    <property type="entry name" value="6-hairpin_glycosidase_sf"/>
</dbReference>
<dbReference type="Gene3D" id="2.60.40.1180">
    <property type="entry name" value="Golgi alpha-mannosidase II"/>
    <property type="match status" value="1"/>
</dbReference>
<comment type="caution">
    <text evidence="5">The sequence shown here is derived from an EMBL/GenBank/DDBJ whole genome shotgun (WGS) entry which is preliminary data.</text>
</comment>
<keyword evidence="5" id="KW-0378">Hydrolase</keyword>
<keyword evidence="6" id="KW-1185">Reference proteome</keyword>
<dbReference type="InterPro" id="IPR027414">
    <property type="entry name" value="GH95_N_dom"/>
</dbReference>
<evidence type="ECO:0000259" key="4">
    <source>
        <dbReference type="Pfam" id="PF22124"/>
    </source>
</evidence>
<dbReference type="Pfam" id="PF21307">
    <property type="entry name" value="Glyco_hydro_95_C"/>
    <property type="match status" value="1"/>
</dbReference>
<accession>A0A7C9F726</accession>
<proteinExistence type="predicted"/>
<dbReference type="PIRSF" id="PIRSF007663">
    <property type="entry name" value="UCP007663"/>
    <property type="match status" value="1"/>
</dbReference>
<dbReference type="AlphaFoldDB" id="A0A7C9F726"/>
<evidence type="ECO:0000259" key="3">
    <source>
        <dbReference type="Pfam" id="PF21307"/>
    </source>
</evidence>
<evidence type="ECO:0000313" key="5">
    <source>
        <dbReference type="EMBL" id="MPR34886.1"/>
    </source>
</evidence>
<dbReference type="InterPro" id="IPR049053">
    <property type="entry name" value="AFCA-like_C"/>
</dbReference>
<keyword evidence="1" id="KW-0732">Signal</keyword>
<dbReference type="Pfam" id="PF22124">
    <property type="entry name" value="Glyco_hydro_95_cat"/>
    <property type="match status" value="1"/>
</dbReference>
<dbReference type="PANTHER" id="PTHR31084">
    <property type="entry name" value="ALPHA-L-FUCOSIDASE 2"/>
    <property type="match status" value="1"/>
</dbReference>
<feature type="chain" id="PRO_5028806865" evidence="1">
    <location>
        <begin position="20"/>
        <end position="811"/>
    </location>
</feature>
<feature type="domain" description="Glycosyl hydrolase family 95 N-terminal" evidence="2">
    <location>
        <begin position="24"/>
        <end position="274"/>
    </location>
</feature>
<dbReference type="GO" id="GO:0005975">
    <property type="term" value="P:carbohydrate metabolic process"/>
    <property type="evidence" value="ECO:0007669"/>
    <property type="project" value="InterPro"/>
</dbReference>
<dbReference type="GO" id="GO:0004560">
    <property type="term" value="F:alpha-L-fucosidase activity"/>
    <property type="evidence" value="ECO:0007669"/>
    <property type="project" value="InterPro"/>
</dbReference>
<dbReference type="SUPFAM" id="SSF48208">
    <property type="entry name" value="Six-hairpin glycosidases"/>
    <property type="match status" value="1"/>
</dbReference>
<name>A0A7C9F726_9BACT</name>
<protein>
    <submittedName>
        <fullName evidence="5">Glycoside hydrolase family 95 protein</fullName>
    </submittedName>
</protein>
<feature type="signal peptide" evidence="1">
    <location>
        <begin position="1"/>
        <end position="19"/>
    </location>
</feature>